<keyword evidence="2" id="KW-0805">Transcription regulation</keyword>
<dbReference type="InterPro" id="IPR005119">
    <property type="entry name" value="LysR_subst-bd"/>
</dbReference>
<dbReference type="CDD" id="cd08472">
    <property type="entry name" value="PBP2_CrgA_like_3"/>
    <property type="match status" value="1"/>
</dbReference>
<dbReference type="AlphaFoldDB" id="A0A0D5XUW1"/>
<name>A0A0D5XUW1_9PSED</name>
<dbReference type="KEGG" id="pcz:PCL1606_10570"/>
<feature type="domain" description="HTH lysR-type" evidence="5">
    <location>
        <begin position="1"/>
        <end position="59"/>
    </location>
</feature>
<dbReference type="InterPro" id="IPR036390">
    <property type="entry name" value="WH_DNA-bd_sf"/>
</dbReference>
<dbReference type="Gene3D" id="3.40.190.290">
    <property type="match status" value="1"/>
</dbReference>
<dbReference type="SUPFAM" id="SSF46785">
    <property type="entry name" value="Winged helix' DNA-binding domain"/>
    <property type="match status" value="1"/>
</dbReference>
<dbReference type="EMBL" id="CP011110">
    <property type="protein sequence ID" value="AKA22512.1"/>
    <property type="molecule type" value="Genomic_DNA"/>
</dbReference>
<evidence type="ECO:0000313" key="7">
    <source>
        <dbReference type="Proteomes" id="UP000032748"/>
    </source>
</evidence>
<dbReference type="PANTHER" id="PTHR30537:SF72">
    <property type="entry name" value="LYSR FAMILY TRANSCRIPTIONAL REGULATOR"/>
    <property type="match status" value="1"/>
</dbReference>
<proteinExistence type="inferred from homology"/>
<dbReference type="Pfam" id="PF03466">
    <property type="entry name" value="LysR_substrate"/>
    <property type="match status" value="1"/>
</dbReference>
<dbReference type="PATRIC" id="fig|587753.10.peg.1049"/>
<dbReference type="PANTHER" id="PTHR30537">
    <property type="entry name" value="HTH-TYPE TRANSCRIPTIONAL REGULATOR"/>
    <property type="match status" value="1"/>
</dbReference>
<dbReference type="GO" id="GO:0006351">
    <property type="term" value="P:DNA-templated transcription"/>
    <property type="evidence" value="ECO:0007669"/>
    <property type="project" value="TreeGrafter"/>
</dbReference>
<reference evidence="6 7" key="1">
    <citation type="journal article" date="2015" name="Mol. Plant Microbe Interact.">
        <title>Comparative Genomic Analysis of Pseudomonas chlororaphis PCL1606 Reveals New Insight into Antifungal Compounds Involved in Biocontrol.</title>
        <authorList>
            <person name="Calderon C.E."/>
            <person name="Ramos C."/>
            <person name="de Vicente A."/>
            <person name="Cazorla F.M."/>
        </authorList>
    </citation>
    <scope>NUCLEOTIDE SEQUENCE [LARGE SCALE GENOMIC DNA]</scope>
    <source>
        <strain evidence="6 7">PCL1606</strain>
    </source>
</reference>
<evidence type="ECO:0000256" key="1">
    <source>
        <dbReference type="ARBA" id="ARBA00009437"/>
    </source>
</evidence>
<keyword evidence="3" id="KW-0238">DNA-binding</keyword>
<evidence type="ECO:0000256" key="4">
    <source>
        <dbReference type="ARBA" id="ARBA00023163"/>
    </source>
</evidence>
<evidence type="ECO:0000313" key="6">
    <source>
        <dbReference type="EMBL" id="AKA22512.1"/>
    </source>
</evidence>
<dbReference type="Gene3D" id="1.10.10.10">
    <property type="entry name" value="Winged helix-like DNA-binding domain superfamily/Winged helix DNA-binding domain"/>
    <property type="match status" value="1"/>
</dbReference>
<dbReference type="RefSeq" id="WP_044465048.1">
    <property type="nucleotide sequence ID" value="NZ_CP011110.1"/>
</dbReference>
<gene>
    <name evidence="6" type="ORF">PCL1606_10570</name>
</gene>
<dbReference type="Pfam" id="PF00126">
    <property type="entry name" value="HTH_1"/>
    <property type="match status" value="1"/>
</dbReference>
<dbReference type="FunFam" id="3.40.190.290:FF:000001">
    <property type="entry name" value="Transcriptional regulator, LysR family"/>
    <property type="match status" value="1"/>
</dbReference>
<evidence type="ECO:0000259" key="5">
    <source>
        <dbReference type="PROSITE" id="PS50931"/>
    </source>
</evidence>
<protein>
    <submittedName>
        <fullName evidence="6">LysR family transcriptional regulator</fullName>
    </submittedName>
</protein>
<accession>A0A0D5XUW1</accession>
<dbReference type="GO" id="GO:0043565">
    <property type="term" value="F:sequence-specific DNA binding"/>
    <property type="evidence" value="ECO:0007669"/>
    <property type="project" value="TreeGrafter"/>
</dbReference>
<dbReference type="Proteomes" id="UP000032748">
    <property type="component" value="Chromosome"/>
</dbReference>
<dbReference type="GO" id="GO:0003700">
    <property type="term" value="F:DNA-binding transcription factor activity"/>
    <property type="evidence" value="ECO:0007669"/>
    <property type="project" value="InterPro"/>
</dbReference>
<organism evidence="6 7">
    <name type="scientific">Pseudomonas chlororaphis</name>
    <dbReference type="NCBI Taxonomy" id="587753"/>
    <lineage>
        <taxon>Bacteria</taxon>
        <taxon>Pseudomonadati</taxon>
        <taxon>Pseudomonadota</taxon>
        <taxon>Gammaproteobacteria</taxon>
        <taxon>Pseudomonadales</taxon>
        <taxon>Pseudomonadaceae</taxon>
        <taxon>Pseudomonas</taxon>
    </lineage>
</organism>
<dbReference type="PROSITE" id="PS50931">
    <property type="entry name" value="HTH_LYSR"/>
    <property type="match status" value="1"/>
</dbReference>
<dbReference type="SUPFAM" id="SSF53850">
    <property type="entry name" value="Periplasmic binding protein-like II"/>
    <property type="match status" value="1"/>
</dbReference>
<dbReference type="InterPro" id="IPR000847">
    <property type="entry name" value="LysR_HTH_N"/>
</dbReference>
<keyword evidence="4" id="KW-0804">Transcription</keyword>
<evidence type="ECO:0000256" key="2">
    <source>
        <dbReference type="ARBA" id="ARBA00023015"/>
    </source>
</evidence>
<sequence>MDKLEQYRVFIQVAEMGSFIKAAHALELPRATVSAAVQQLETALATRLLHRTTRQVQLTADGAILLERARLLLSDAVELEQLFHTRQQDVFGRLNIDVPSRIARRLIAPALPRLFARYPGLKLALGSTDRAIDLVQEGVDCAIRVGALRDSSLIVRRLGHLALINCASPAYLAEHGAPQTPGDLADGHWMVGYGAPSTGREQPWEYRADGRELELGLPSRVIVNNAENYIACCRAGLGLMQIPRFDVQYLLERGELVEVLPDYRPAPMAISALYPNRNHRSRRLNAFVEWFETLLAPHLEDEGRD</sequence>
<comment type="similarity">
    <text evidence="1">Belongs to the LysR transcriptional regulatory family.</text>
</comment>
<dbReference type="OrthoDB" id="9786526at2"/>
<dbReference type="InterPro" id="IPR058163">
    <property type="entry name" value="LysR-type_TF_proteobact-type"/>
</dbReference>
<dbReference type="InterPro" id="IPR036388">
    <property type="entry name" value="WH-like_DNA-bd_sf"/>
</dbReference>
<evidence type="ECO:0000256" key="3">
    <source>
        <dbReference type="ARBA" id="ARBA00023125"/>
    </source>
</evidence>
<dbReference type="FunFam" id="1.10.10.10:FF:000001">
    <property type="entry name" value="LysR family transcriptional regulator"/>
    <property type="match status" value="1"/>
</dbReference>